<comment type="caution">
    <text evidence="1">The sequence shown here is derived from an EMBL/GenBank/DDBJ whole genome shotgun (WGS) entry which is preliminary data.</text>
</comment>
<feature type="non-terminal residue" evidence="1">
    <location>
        <position position="40"/>
    </location>
</feature>
<name>X1PA49_9ZZZZ</name>
<reference evidence="1" key="1">
    <citation type="journal article" date="2014" name="Front. Microbiol.">
        <title>High frequency of phylogenetically diverse reductive dehalogenase-homologous genes in deep subseafloor sedimentary metagenomes.</title>
        <authorList>
            <person name="Kawai M."/>
            <person name="Futagami T."/>
            <person name="Toyoda A."/>
            <person name="Takaki Y."/>
            <person name="Nishi S."/>
            <person name="Hori S."/>
            <person name="Arai W."/>
            <person name="Tsubouchi T."/>
            <person name="Morono Y."/>
            <person name="Uchiyama I."/>
            <person name="Ito T."/>
            <person name="Fujiyama A."/>
            <person name="Inagaki F."/>
            <person name="Takami H."/>
        </authorList>
    </citation>
    <scope>NUCLEOTIDE SEQUENCE</scope>
    <source>
        <strain evidence="1">Expedition CK06-06</strain>
    </source>
</reference>
<dbReference type="EMBL" id="BARV01041699">
    <property type="protein sequence ID" value="GAI53182.1"/>
    <property type="molecule type" value="Genomic_DNA"/>
</dbReference>
<sequence>MKCPLMRIPITVEGLADRAKIDECIKEECAWYQKEIGNCI</sequence>
<gene>
    <name evidence="1" type="ORF">S06H3_63010</name>
</gene>
<organism evidence="1">
    <name type="scientific">marine sediment metagenome</name>
    <dbReference type="NCBI Taxonomy" id="412755"/>
    <lineage>
        <taxon>unclassified sequences</taxon>
        <taxon>metagenomes</taxon>
        <taxon>ecological metagenomes</taxon>
    </lineage>
</organism>
<proteinExistence type="predicted"/>
<evidence type="ECO:0000313" key="1">
    <source>
        <dbReference type="EMBL" id="GAI53182.1"/>
    </source>
</evidence>
<protein>
    <submittedName>
        <fullName evidence="1">Uncharacterized protein</fullName>
    </submittedName>
</protein>
<dbReference type="AlphaFoldDB" id="X1PA49"/>
<accession>X1PA49</accession>